<dbReference type="OrthoDB" id="508128at2"/>
<evidence type="ECO:0008006" key="3">
    <source>
        <dbReference type="Google" id="ProtNLM"/>
    </source>
</evidence>
<organism evidence="1 2">
    <name type="scientific">Planococcus donghaensis MPA1U2</name>
    <dbReference type="NCBI Taxonomy" id="933115"/>
    <lineage>
        <taxon>Bacteria</taxon>
        <taxon>Bacillati</taxon>
        <taxon>Bacillota</taxon>
        <taxon>Bacilli</taxon>
        <taxon>Bacillales</taxon>
        <taxon>Caryophanaceae</taxon>
        <taxon>Planococcus</taxon>
    </lineage>
</organism>
<dbReference type="RefSeq" id="WP_008428836.1">
    <property type="nucleotide sequence ID" value="NZ_AEPB01000010.1"/>
</dbReference>
<gene>
    <name evidence="1" type="ORF">GPDM_03140</name>
</gene>
<comment type="caution">
    <text evidence="1">The sequence shown here is derived from an EMBL/GenBank/DDBJ whole genome shotgun (WGS) entry which is preliminary data.</text>
</comment>
<proteinExistence type="predicted"/>
<reference evidence="1 2" key="1">
    <citation type="journal article" date="2011" name="J. Bacteriol.">
        <title>The Draft Genome of Planococcus donghaensis MPA1U2 Reveals Nonsporulation Pathways Controlled by a Conserved Spo0A Regulon.</title>
        <authorList>
            <person name="Pearson M.D."/>
            <person name="Noller H.F."/>
        </authorList>
    </citation>
    <scope>NUCLEOTIDE SEQUENCE [LARGE SCALE GENOMIC DNA]</scope>
    <source>
        <strain evidence="1 2">MPA1U2</strain>
    </source>
</reference>
<sequence>MKIIEQHLQSKTGNNELCEDIYICNDKFAAVIDGASNVSGELFAGKTPGQWAAITIKEAISKLSGEEQIDDIVLAINQKYETLYKNLEIEERILIEPYIRPSASMIVFSKHHRKVWIIGDCQCYFNGVLHQNLKHVDKVFEEVRSIVLQAELVNGGIVEDFLDKDVGFELIKPLIQKQYNFQNGNPESHLSYAVVNGFPIPNALIKIIDVPEDVEYISLATDGYPKIFSTLAETEAELQRLLEIDPLCIKENIGTKAKLKGNCSYDDRTYIKVEI</sequence>
<evidence type="ECO:0000313" key="1">
    <source>
        <dbReference type="EMBL" id="EGA90856.1"/>
    </source>
</evidence>
<accession>E7RDV0</accession>
<protein>
    <recommendedName>
        <fullName evidence="3">PPM-type phosphatase domain-containing protein</fullName>
    </recommendedName>
</protein>
<name>E7RDV0_9BACL</name>
<dbReference type="EMBL" id="AEPB01000010">
    <property type="protein sequence ID" value="EGA90856.1"/>
    <property type="molecule type" value="Genomic_DNA"/>
</dbReference>
<dbReference type="eggNOG" id="ENOG50327W0">
    <property type="taxonomic scope" value="Bacteria"/>
</dbReference>
<evidence type="ECO:0000313" key="2">
    <source>
        <dbReference type="Proteomes" id="UP000003052"/>
    </source>
</evidence>
<dbReference type="AlphaFoldDB" id="E7RDV0"/>
<dbReference type="Proteomes" id="UP000003052">
    <property type="component" value="Unassembled WGS sequence"/>
</dbReference>